<organism evidence="3 4">
    <name type="scientific">Streptomyces polychromogenes</name>
    <dbReference type="NCBI Taxonomy" id="67342"/>
    <lineage>
        <taxon>Bacteria</taxon>
        <taxon>Bacillati</taxon>
        <taxon>Actinomycetota</taxon>
        <taxon>Actinomycetes</taxon>
        <taxon>Kitasatosporales</taxon>
        <taxon>Streptomycetaceae</taxon>
        <taxon>Streptomyces</taxon>
    </lineage>
</organism>
<dbReference type="Pfam" id="PF02627">
    <property type="entry name" value="CMD"/>
    <property type="match status" value="1"/>
</dbReference>
<evidence type="ECO:0000256" key="1">
    <source>
        <dbReference type="SAM" id="MobiDB-lite"/>
    </source>
</evidence>
<feature type="compositionally biased region" description="Basic and acidic residues" evidence="1">
    <location>
        <begin position="148"/>
        <end position="159"/>
    </location>
</feature>
<comment type="caution">
    <text evidence="3">The sequence shown here is derived from an EMBL/GenBank/DDBJ whole genome shotgun (WGS) entry which is preliminary data.</text>
</comment>
<feature type="region of interest" description="Disordered" evidence="1">
    <location>
        <begin position="127"/>
        <end position="159"/>
    </location>
</feature>
<keyword evidence="4" id="KW-1185">Reference proteome</keyword>
<gene>
    <name evidence="3" type="ORF">GCM10010302_63550</name>
</gene>
<protein>
    <recommendedName>
        <fullName evidence="2">Carboxymuconolactone decarboxylase-like domain-containing protein</fullName>
    </recommendedName>
</protein>
<name>A0ABP3FDY5_9ACTN</name>
<evidence type="ECO:0000259" key="2">
    <source>
        <dbReference type="Pfam" id="PF02627"/>
    </source>
</evidence>
<dbReference type="Gene3D" id="1.20.1290.10">
    <property type="entry name" value="AhpD-like"/>
    <property type="match status" value="1"/>
</dbReference>
<evidence type="ECO:0000313" key="3">
    <source>
        <dbReference type="EMBL" id="GAA0315751.1"/>
    </source>
</evidence>
<dbReference type="Proteomes" id="UP001501867">
    <property type="component" value="Unassembled WGS sequence"/>
</dbReference>
<proteinExistence type="predicted"/>
<accession>A0ABP3FDY5</accession>
<reference evidence="4" key="1">
    <citation type="journal article" date="2019" name="Int. J. Syst. Evol. Microbiol.">
        <title>The Global Catalogue of Microorganisms (GCM) 10K type strain sequencing project: providing services to taxonomists for standard genome sequencing and annotation.</title>
        <authorList>
            <consortium name="The Broad Institute Genomics Platform"/>
            <consortium name="The Broad Institute Genome Sequencing Center for Infectious Disease"/>
            <person name="Wu L."/>
            <person name="Ma J."/>
        </authorList>
    </citation>
    <scope>NUCLEOTIDE SEQUENCE [LARGE SCALE GENOMIC DNA]</scope>
    <source>
        <strain evidence="4">JCM 4505</strain>
    </source>
</reference>
<feature type="domain" description="Carboxymuconolactone decarboxylase-like" evidence="2">
    <location>
        <begin position="45"/>
        <end position="116"/>
    </location>
</feature>
<dbReference type="SUPFAM" id="SSF69118">
    <property type="entry name" value="AhpD-like"/>
    <property type="match status" value="1"/>
</dbReference>
<sequence length="159" mass="16322">MTDDTLTTRTEAVRDRYRSTLGTVPGGVQDRLRLAARYDRLPTEEALAALRHIVLTGNPLGARVQQLVHFGQLLALGRAHPARIHAQGALHAGAAIADLIGVAETALITAGVPAYALGTEIIAELLPQEGGDGDDGDGDGAGGADGDGGGRADGEPARF</sequence>
<dbReference type="InterPro" id="IPR003779">
    <property type="entry name" value="CMD-like"/>
</dbReference>
<dbReference type="RefSeq" id="WP_344166876.1">
    <property type="nucleotide sequence ID" value="NZ_BAAABV010000028.1"/>
</dbReference>
<evidence type="ECO:0000313" key="4">
    <source>
        <dbReference type="Proteomes" id="UP001501867"/>
    </source>
</evidence>
<dbReference type="EMBL" id="BAAABV010000028">
    <property type="protein sequence ID" value="GAA0315751.1"/>
    <property type="molecule type" value="Genomic_DNA"/>
</dbReference>
<dbReference type="InterPro" id="IPR029032">
    <property type="entry name" value="AhpD-like"/>
</dbReference>